<dbReference type="PANTHER" id="PTHR45527:SF14">
    <property type="entry name" value="PLIPASTATIN SYNTHASE SUBUNIT B"/>
    <property type="match status" value="1"/>
</dbReference>
<evidence type="ECO:0000256" key="1">
    <source>
        <dbReference type="ARBA" id="ARBA00001957"/>
    </source>
</evidence>
<dbReference type="Pfam" id="PF18563">
    <property type="entry name" value="TubC_N"/>
    <property type="match status" value="1"/>
</dbReference>
<evidence type="ECO:0000313" key="6">
    <source>
        <dbReference type="Proteomes" id="UP000702425"/>
    </source>
</evidence>
<feature type="domain" description="Carrier" evidence="4">
    <location>
        <begin position="1547"/>
        <end position="1622"/>
    </location>
</feature>
<dbReference type="PROSITE" id="PS00012">
    <property type="entry name" value="PHOSPHOPANTETHEINE"/>
    <property type="match status" value="1"/>
</dbReference>
<dbReference type="SUPFAM" id="SSF56801">
    <property type="entry name" value="Acetyl-CoA synthetase-like"/>
    <property type="match status" value="1"/>
</dbReference>
<dbReference type="InterPro" id="IPR013217">
    <property type="entry name" value="Methyltransf_12"/>
</dbReference>
<dbReference type="InterPro" id="IPR036736">
    <property type="entry name" value="ACP-like_sf"/>
</dbReference>
<keyword evidence="3" id="KW-0597">Phosphoprotein</keyword>
<dbReference type="InterPro" id="IPR010071">
    <property type="entry name" value="AA_adenyl_dom"/>
</dbReference>
<dbReference type="Gene3D" id="3.30.559.10">
    <property type="entry name" value="Chloramphenicol acetyltransferase-like domain"/>
    <property type="match status" value="1"/>
</dbReference>
<dbReference type="InterPro" id="IPR000873">
    <property type="entry name" value="AMP-dep_synth/lig_dom"/>
</dbReference>
<dbReference type="PIRSF" id="PIRSF001617">
    <property type="entry name" value="Alpha-AR"/>
    <property type="match status" value="1"/>
</dbReference>
<dbReference type="InterPro" id="IPR029058">
    <property type="entry name" value="AB_hydrolase_fold"/>
</dbReference>
<evidence type="ECO:0000313" key="5">
    <source>
        <dbReference type="EMBL" id="NQE33862.1"/>
    </source>
</evidence>
<dbReference type="Gene3D" id="3.40.50.1820">
    <property type="entry name" value="alpha/beta hydrolase"/>
    <property type="match status" value="1"/>
</dbReference>
<dbReference type="CDD" id="cd19531">
    <property type="entry name" value="LCL_NRPS-like"/>
    <property type="match status" value="1"/>
</dbReference>
<comment type="cofactor">
    <cofactor evidence="1">
        <name>pantetheine 4'-phosphate</name>
        <dbReference type="ChEBI" id="CHEBI:47942"/>
    </cofactor>
</comment>
<dbReference type="PANTHER" id="PTHR45527">
    <property type="entry name" value="NONRIBOSOMAL PEPTIDE SYNTHETASE"/>
    <property type="match status" value="1"/>
</dbReference>
<reference evidence="5 6" key="1">
    <citation type="journal article" date="2020" name="Sci. Rep.">
        <title>A novel cyanobacterial geosmin producer, revising GeoA distribution and dispersion patterns in Bacteria.</title>
        <authorList>
            <person name="Churro C."/>
            <person name="Semedo-Aguiar A.P."/>
            <person name="Silva A.D."/>
            <person name="Pereira-Leal J.B."/>
            <person name="Leite R.B."/>
        </authorList>
    </citation>
    <scope>NUCLEOTIDE SEQUENCE [LARGE SCALE GENOMIC DNA]</scope>
    <source>
        <strain evidence="5 6">IPMA8</strain>
    </source>
</reference>
<dbReference type="Pfam" id="PF08242">
    <property type="entry name" value="Methyltransf_12"/>
    <property type="match status" value="1"/>
</dbReference>
<dbReference type="Pfam" id="PF00501">
    <property type="entry name" value="AMP-binding"/>
    <property type="match status" value="1"/>
</dbReference>
<dbReference type="Gene3D" id="1.10.10.1830">
    <property type="entry name" value="Non-ribosomal peptide synthase, adenylation domain"/>
    <property type="match status" value="1"/>
</dbReference>
<dbReference type="SUPFAM" id="SSF53335">
    <property type="entry name" value="S-adenosyl-L-methionine-dependent methyltransferases"/>
    <property type="match status" value="1"/>
</dbReference>
<dbReference type="NCBIfam" id="TIGR01733">
    <property type="entry name" value="AA-adenyl-dom"/>
    <property type="match status" value="1"/>
</dbReference>
<dbReference type="Pfam" id="PF00668">
    <property type="entry name" value="Condensation"/>
    <property type="match status" value="1"/>
</dbReference>
<keyword evidence="2" id="KW-0596">Phosphopantetheine</keyword>
<sequence length="1653" mass="184999">MPDPKISSSSPNARGSVTVELVEFLSYLRSLDINIFVEGEILRCNAPEGIITPELRAEISHKKAEIISFLKAANRTSSFTPTPIVPMGRDGNLPLSFAQQRLWFLDQLVPNNPFYNVPAALRLTGALNFSALQQTFNEIVRRHEALRTTLAVVSGQPVQRIAAAFHLPINVVDLRNLPKESRQTEANRLTAQEAQRSFNLSNDLLLRVTLLQLDDAEYLLMLNMHHIVSDGWSIGVLIQELGALYTAFAREKPSPLPDLSVQYADFAKWQREWLQGEVLETQLAYWRQQLNGISMLNLPADRPRPAIQSYRGKRQFLQLPKQLSEALETLSQREGVTLFMTMLAAFKTLLYHYAQQEDIVVGSPIANRNRSEIEALIGFFVNSLVLRTDLSGNPTFRELLNRVKDVALGAYAHQDLPFEKLVEELHPDRALNQNPLFQVAFALQNAPGNRLELPELTLSPQQLDVGTARFDLEFHLWERSPNSSGSNQSPSNKLWVDSSLGISGMVIYSADLFDEATISRLIGHFQALLESIVTNPDQRIANLQYLSAKERYHLLVECNNTQADYPQDLCIHQLFEMQADRTPDAVALVFGEERVTYQELNLRSNQLARYLQKIGVGPEVLVGLCCGRSLDLIVGMLGILKAGGAYLILDPSYPAERSSFMVKDAQLSVVLTQQQWVEKLREAKLSRRESPNLQIVCLDTDWEMISQEIADNPTSAATAENLVYAIYTSGSTGKPKGVEIEHGSLLNLVFWHQREFGVSAGDRTTQIAAIGFDACGWEIWPYLAAGSSIYFPEDDMRRDPEKLQNWLVSNAIAISFLPTPLAEKVLLLDWPQTTALRILLTGGEKLQQHPLKSHPFKLVNNYGPTENTVVTTSGYIPVTEQTDIAPTIGRPIANTQIYILDKYLQPVAIGVVGELYIGGNGLARGYLNRPDLTAERFIFNPFKPNSGIILNDLFRNRQDACSTKKIISCGTGILPVLDNGATSQFKPNSGERIYKTGDLVRYRGDRNLEFLGRIDEQVKIRGFRIELGEIETLLTQHPAVQQTVAIASEDGQGDKRLVAYIALNAEYSVAREKNQIMQLQNEQVLQWQMLYNETYNQPAVDSDPTFNIVGWNSSYTNRPIPAEQMRDWANNQAAQILALQPSRVLEIGCGTGLLLFQIASRCTQYCGTDFSPISLNYIQQHLAHQELANVTLLQKMATDFEGVETAAFDAVILNSVVQYFPTIDYLVQVLEGAVKATAPGGFIFIGDVRSLPLLAAFHASVQLYQAEPSLAGEQLQQRVQMQIFQETELVIEPEFFSALKHRFPQIDGVEIQLIRGSYRNELTDFRYNAILHIASETARQKSLPKGEERAEKRLDWSAENPNLTVTKVQQILLQNQLDVLRIANVPNARVTAAVKAAELLSVVDKFPTAGQLQKAVEKVEDLGVDPEAWYALEVPYNVNISWSNSDSQGRYDVVFARGETRDFVQETRSDNLRPWRSYANNPLQGKVARKLVPQLQAYLAEKLPEYMIPSAFVVLESLPVTANGKVDRLALPAPQPIKLEWAGGYVAPHTSIEEVLVKIWAEVLGIKRVGIRDNFFELGGHSLLATQLVSRVRDAFAVELPLRRVFEAPTIAELSKIVESLKDKNAKSEAPALVPISRDSRRRKLSSLNRPIA</sequence>
<name>A0ABX2CTY7_9CYAN</name>
<dbReference type="EMBL" id="SRRZ01000021">
    <property type="protein sequence ID" value="NQE33862.1"/>
    <property type="molecule type" value="Genomic_DNA"/>
</dbReference>
<dbReference type="InterPro" id="IPR023213">
    <property type="entry name" value="CAT-like_dom_sf"/>
</dbReference>
<dbReference type="InterPro" id="IPR045851">
    <property type="entry name" value="AMP-bd_C_sf"/>
</dbReference>
<dbReference type="InterPro" id="IPR006162">
    <property type="entry name" value="Ppantetheine_attach_site"/>
</dbReference>
<dbReference type="Gene3D" id="3.40.50.980">
    <property type="match status" value="2"/>
</dbReference>
<dbReference type="Gene3D" id="3.30.559.30">
    <property type="entry name" value="Nonribosomal peptide synthetase, condensation domain"/>
    <property type="match status" value="1"/>
</dbReference>
<dbReference type="Gene3D" id="3.30.300.30">
    <property type="match status" value="2"/>
</dbReference>
<dbReference type="InterPro" id="IPR029063">
    <property type="entry name" value="SAM-dependent_MTases_sf"/>
</dbReference>
<dbReference type="CDD" id="cd02440">
    <property type="entry name" value="AdoMet_MTases"/>
    <property type="match status" value="1"/>
</dbReference>
<accession>A0ABX2CTY7</accession>
<dbReference type="InterPro" id="IPR020806">
    <property type="entry name" value="PKS_PP-bd"/>
</dbReference>
<dbReference type="RefSeq" id="WP_172186529.1">
    <property type="nucleotide sequence ID" value="NZ_CAWPPK010000124.1"/>
</dbReference>
<evidence type="ECO:0000259" key="4">
    <source>
        <dbReference type="PROSITE" id="PS50075"/>
    </source>
</evidence>
<dbReference type="Gene3D" id="2.30.38.10">
    <property type="entry name" value="Luciferase, Domain 3"/>
    <property type="match status" value="2"/>
</dbReference>
<comment type="caution">
    <text evidence="5">The sequence shown here is derived from an EMBL/GenBank/DDBJ whole genome shotgun (WGS) entry which is preliminary data.</text>
</comment>
<gene>
    <name evidence="5" type="primary">cmdD</name>
    <name evidence="5" type="ORF">E5S67_01583</name>
</gene>
<dbReference type="Proteomes" id="UP000702425">
    <property type="component" value="Unassembled WGS sequence"/>
</dbReference>
<dbReference type="Pfam" id="PF00550">
    <property type="entry name" value="PP-binding"/>
    <property type="match status" value="1"/>
</dbReference>
<dbReference type="SUPFAM" id="SSF52777">
    <property type="entry name" value="CoA-dependent acyltransferases"/>
    <property type="match status" value="2"/>
</dbReference>
<dbReference type="InterPro" id="IPR044894">
    <property type="entry name" value="TubC_N_sf"/>
</dbReference>
<keyword evidence="6" id="KW-1185">Reference proteome</keyword>
<proteinExistence type="predicted"/>
<dbReference type="InterPro" id="IPR041464">
    <property type="entry name" value="TubC_N"/>
</dbReference>
<dbReference type="Gene3D" id="3.40.50.150">
    <property type="entry name" value="Vaccinia Virus protein VP39"/>
    <property type="match status" value="1"/>
</dbReference>
<evidence type="ECO:0000256" key="2">
    <source>
        <dbReference type="ARBA" id="ARBA00022450"/>
    </source>
</evidence>
<protein>
    <submittedName>
        <fullName evidence="5">Chondramide synthase cmdD</fullName>
    </submittedName>
</protein>
<dbReference type="InterPro" id="IPR001242">
    <property type="entry name" value="Condensation_dom"/>
</dbReference>
<organism evidence="5 6">
    <name type="scientific">Microcoleus asticus IPMA8</name>
    <dbReference type="NCBI Taxonomy" id="2563858"/>
    <lineage>
        <taxon>Bacteria</taxon>
        <taxon>Bacillati</taxon>
        <taxon>Cyanobacteriota</taxon>
        <taxon>Cyanophyceae</taxon>
        <taxon>Oscillatoriophycideae</taxon>
        <taxon>Oscillatoriales</taxon>
        <taxon>Microcoleaceae</taxon>
        <taxon>Microcoleus</taxon>
        <taxon>Microcoleus asticus</taxon>
    </lineage>
</organism>
<dbReference type="SUPFAM" id="SSF47336">
    <property type="entry name" value="ACP-like"/>
    <property type="match status" value="1"/>
</dbReference>
<dbReference type="InterPro" id="IPR009081">
    <property type="entry name" value="PP-bd_ACP"/>
</dbReference>
<dbReference type="SMART" id="SM00823">
    <property type="entry name" value="PKS_PP"/>
    <property type="match status" value="1"/>
</dbReference>
<dbReference type="PROSITE" id="PS50075">
    <property type="entry name" value="CARRIER"/>
    <property type="match status" value="1"/>
</dbReference>
<evidence type="ECO:0000256" key="3">
    <source>
        <dbReference type="ARBA" id="ARBA00022553"/>
    </source>
</evidence>